<feature type="site" description="Important for autoinhibition of adenylyltransferase activity" evidence="3">
    <location>
        <position position="64"/>
    </location>
</feature>
<keyword evidence="2" id="KW-0547">Nucleotide-binding</keyword>
<dbReference type="Proteomes" id="UP000274097">
    <property type="component" value="Unassembled WGS sequence"/>
</dbReference>
<protein>
    <submittedName>
        <fullName evidence="6">DUF4172 domain-containing protein</fullName>
    </submittedName>
    <submittedName>
        <fullName evidence="5">Fic family protein</fullName>
    </submittedName>
</protein>
<evidence type="ECO:0000256" key="1">
    <source>
        <dbReference type="PIRSR" id="PIRSR640198-1"/>
    </source>
</evidence>
<sequence length="372" mass="41121">MYIWQHSAWPEFRWNAEALLPLVAEARFRQGRFLGTMAAAGLETRQEAELSASTEDVVATSAIEGERLPPASVRSSVARRLGLPQGGVLPQDSQVEGIAEVVLDATRHFQAPLTEERIFAWHRALFAAPGKGPDPIDIGRWRTDAHGRMQVVSGVYRGGKPPRVHYEAPPAAVAGREMRRFLAWFNGDGVPPDGLVRAGLAHLWFVTIHPLDDGNGRVGRAIADMAIAQAEGTGQRFYSLSSAILRQRKGYYDALEQAQKGDLDVTEWLGWFLRCHRQAIAEAEETARRVVGKARFWAALDAGPRPVNERQRKVLAKLIEDWEGPMTTRKWVAICGCSADTAQRDIADLLQRGLLRANEKGGRSIGYDFTGP</sequence>
<gene>
    <name evidence="5" type="ORF">D6Z83_00480</name>
    <name evidence="6" type="ORF">EBE87_22195</name>
</gene>
<dbReference type="Pfam" id="PF13776">
    <property type="entry name" value="DUF4172"/>
    <property type="match status" value="1"/>
</dbReference>
<dbReference type="Proteomes" id="UP000278036">
    <property type="component" value="Unassembled WGS sequence"/>
</dbReference>
<dbReference type="EMBL" id="RAQU01000003">
    <property type="protein sequence ID" value="RKK06175.1"/>
    <property type="molecule type" value="Genomic_DNA"/>
</dbReference>
<evidence type="ECO:0000313" key="8">
    <source>
        <dbReference type="Proteomes" id="UP000278036"/>
    </source>
</evidence>
<dbReference type="GO" id="GO:0005524">
    <property type="term" value="F:ATP binding"/>
    <property type="evidence" value="ECO:0007669"/>
    <property type="project" value="UniProtKB-KW"/>
</dbReference>
<dbReference type="PROSITE" id="PS51459">
    <property type="entry name" value="FIDO"/>
    <property type="match status" value="1"/>
</dbReference>
<dbReference type="InterPro" id="IPR040198">
    <property type="entry name" value="Fido_containing"/>
</dbReference>
<dbReference type="Pfam" id="PF02661">
    <property type="entry name" value="Fic"/>
    <property type="match status" value="1"/>
</dbReference>
<dbReference type="InterPro" id="IPR025230">
    <property type="entry name" value="DUF4172"/>
</dbReference>
<evidence type="ECO:0000256" key="2">
    <source>
        <dbReference type="PIRSR" id="PIRSR640198-2"/>
    </source>
</evidence>
<evidence type="ECO:0000256" key="3">
    <source>
        <dbReference type="PIRSR" id="PIRSR640198-3"/>
    </source>
</evidence>
<evidence type="ECO:0000259" key="4">
    <source>
        <dbReference type="PROSITE" id="PS51459"/>
    </source>
</evidence>
<feature type="binding site" evidence="2">
    <location>
        <begin position="213"/>
        <end position="220"/>
    </location>
    <ligand>
        <name>ATP</name>
        <dbReference type="ChEBI" id="CHEBI:30616"/>
    </ligand>
</feature>
<dbReference type="InterPro" id="IPR003812">
    <property type="entry name" value="Fido"/>
</dbReference>
<dbReference type="InterPro" id="IPR036597">
    <property type="entry name" value="Fido-like_dom_sf"/>
</dbReference>
<organism evidence="5 8">
    <name type="scientific">Teichococcus wenyumeiae</name>
    <dbReference type="NCBI Taxonomy" id="2478470"/>
    <lineage>
        <taxon>Bacteria</taxon>
        <taxon>Pseudomonadati</taxon>
        <taxon>Pseudomonadota</taxon>
        <taxon>Alphaproteobacteria</taxon>
        <taxon>Acetobacterales</taxon>
        <taxon>Roseomonadaceae</taxon>
        <taxon>Roseomonas</taxon>
    </lineage>
</organism>
<dbReference type="OrthoDB" id="9813719at2"/>
<accession>A0A3A9JNS0</accession>
<dbReference type="PANTHER" id="PTHR13504:SF33">
    <property type="entry name" value="FIC FAMILY PROTEIN"/>
    <property type="match status" value="1"/>
</dbReference>
<feature type="binding site" evidence="2">
    <location>
        <begin position="251"/>
        <end position="252"/>
    </location>
    <ligand>
        <name>ATP</name>
        <dbReference type="ChEBI" id="CHEBI:30616"/>
    </ligand>
</feature>
<keyword evidence="7" id="KW-1185">Reference proteome</keyword>
<dbReference type="EMBL" id="RFLX01000027">
    <property type="protein sequence ID" value="RMI17516.1"/>
    <property type="molecule type" value="Genomic_DNA"/>
</dbReference>
<dbReference type="Gene3D" id="1.10.3290.10">
    <property type="entry name" value="Fido-like domain"/>
    <property type="match status" value="1"/>
</dbReference>
<keyword evidence="2" id="KW-0067">ATP-binding</keyword>
<evidence type="ECO:0000313" key="5">
    <source>
        <dbReference type="EMBL" id="RKK06175.1"/>
    </source>
</evidence>
<proteinExistence type="predicted"/>
<reference evidence="5 8" key="1">
    <citation type="submission" date="2018-09" db="EMBL/GenBank/DDBJ databases">
        <title>Roseomonas sp. nov., isolated from feces of Tibetan antelopes in the Qinghai-Tibet plateau, China.</title>
        <authorList>
            <person name="Tian Z."/>
        </authorList>
    </citation>
    <scope>NUCLEOTIDE SEQUENCE [LARGE SCALE GENOMIC DNA]</scope>
    <source>
        <strain evidence="6 7">Z23</strain>
        <strain evidence="5 8">Z24</strain>
    </source>
</reference>
<comment type="caution">
    <text evidence="5">The sequence shown here is derived from an EMBL/GenBank/DDBJ whole genome shotgun (WGS) entry which is preliminary data.</text>
</comment>
<dbReference type="AlphaFoldDB" id="A0A3A9JNS0"/>
<evidence type="ECO:0000313" key="6">
    <source>
        <dbReference type="EMBL" id="RMI17516.1"/>
    </source>
</evidence>
<name>A0A3A9JNS0_9PROT</name>
<dbReference type="PANTHER" id="PTHR13504">
    <property type="entry name" value="FIDO DOMAIN-CONTAINING PROTEIN DDB_G0283145"/>
    <property type="match status" value="1"/>
</dbReference>
<dbReference type="InParanoid" id="A0A3A9JNS0"/>
<evidence type="ECO:0000313" key="7">
    <source>
        <dbReference type="Proteomes" id="UP000274097"/>
    </source>
</evidence>
<feature type="domain" description="Fido" evidence="4">
    <location>
        <begin position="113"/>
        <end position="274"/>
    </location>
</feature>
<feature type="active site" evidence="1">
    <location>
        <position position="209"/>
    </location>
</feature>
<dbReference type="RefSeq" id="WP_120636368.1">
    <property type="nucleotide sequence ID" value="NZ_RAQU01000003.1"/>
</dbReference>
<dbReference type="SUPFAM" id="SSF140931">
    <property type="entry name" value="Fic-like"/>
    <property type="match status" value="1"/>
</dbReference>